<keyword evidence="3" id="KW-1185">Reference proteome</keyword>
<evidence type="ECO:0000313" key="3">
    <source>
        <dbReference type="Proteomes" id="UP001519332"/>
    </source>
</evidence>
<name>A0ABS4TWS2_9PSEU</name>
<dbReference type="PANTHER" id="PTHR46696:SF1">
    <property type="entry name" value="CYTOCHROME P450 YJIB-RELATED"/>
    <property type="match status" value="1"/>
</dbReference>
<organism evidence="2 3">
    <name type="scientific">Kibdelosporangium banguiense</name>
    <dbReference type="NCBI Taxonomy" id="1365924"/>
    <lineage>
        <taxon>Bacteria</taxon>
        <taxon>Bacillati</taxon>
        <taxon>Actinomycetota</taxon>
        <taxon>Actinomycetes</taxon>
        <taxon>Pseudonocardiales</taxon>
        <taxon>Pseudonocardiaceae</taxon>
        <taxon>Kibdelosporangium</taxon>
    </lineage>
</organism>
<dbReference type="Proteomes" id="UP001519332">
    <property type="component" value="Unassembled WGS sequence"/>
</dbReference>
<dbReference type="PROSITE" id="PS00086">
    <property type="entry name" value="CYTOCHROME_P450"/>
    <property type="match status" value="1"/>
</dbReference>
<evidence type="ECO:0000313" key="2">
    <source>
        <dbReference type="EMBL" id="MBP2328855.1"/>
    </source>
</evidence>
<evidence type="ECO:0000256" key="1">
    <source>
        <dbReference type="ARBA" id="ARBA00010617"/>
    </source>
</evidence>
<dbReference type="Gene3D" id="1.10.630.10">
    <property type="entry name" value="Cytochrome P450"/>
    <property type="match status" value="1"/>
</dbReference>
<dbReference type="InterPro" id="IPR036396">
    <property type="entry name" value="Cyt_P450_sf"/>
</dbReference>
<dbReference type="InterPro" id="IPR002397">
    <property type="entry name" value="Cyt_P450_B"/>
</dbReference>
<dbReference type="InterPro" id="IPR017972">
    <property type="entry name" value="Cyt_P450_CS"/>
</dbReference>
<dbReference type="SUPFAM" id="SSF48264">
    <property type="entry name" value="Cytochrome P450"/>
    <property type="match status" value="1"/>
</dbReference>
<comment type="caution">
    <text evidence="2">The sequence shown here is derived from an EMBL/GenBank/DDBJ whole genome shotgun (WGS) entry which is preliminary data.</text>
</comment>
<dbReference type="EMBL" id="JAGINW010000001">
    <property type="protein sequence ID" value="MBP2328855.1"/>
    <property type="molecule type" value="Genomic_DNA"/>
</dbReference>
<dbReference type="PRINTS" id="PR00359">
    <property type="entry name" value="BP450"/>
</dbReference>
<accession>A0ABS4TWS2</accession>
<gene>
    <name evidence="2" type="ORF">JOF56_009240</name>
</gene>
<proteinExistence type="inferred from homology"/>
<dbReference type="PANTHER" id="PTHR46696">
    <property type="entry name" value="P450, PUTATIVE (EUROFUNG)-RELATED"/>
    <property type="match status" value="1"/>
</dbReference>
<protein>
    <submittedName>
        <fullName evidence="2">Cytochrome P450</fullName>
    </submittedName>
</protein>
<dbReference type="RefSeq" id="WP_209645760.1">
    <property type="nucleotide sequence ID" value="NZ_JAGINW010000001.1"/>
</dbReference>
<sequence>MQPTLGGPASPPPGCPAHDRIPLYDSKFAQNPAVVYDDLRRHGPAALVELAPGVPAMLVTGYAAALRVLQDSVTFRKDPRHWQQGIDPNSNIAAAMMYRPNCMFADGLQHDRLRGAVTRSLAKVDRHELAVYTRQTAEAIISQLGGRGHANLLTEYAMPLALRVFTHMFGCPQDLADKLMAGTNAIFDGGNAEQTNAMLEEVLHRLITLKRDQPGDDVLSWMLADEAQLTEPELMHQVLVVMGAGGEPEANLITNALLLMLSDERFAGDLYGGTVPVDQALDHVLWHLPPISNYGTVFPTHDVEFEGTILPAHQPVVISFAAANTDPALGDPTKMRNRAHLAWSAGRHACPAQEMARLIATNAVERILDRLPGMELAVLVDELTWREGPFHRALTALPVRFPRVAVPALVNTPTIPATATVASTSASAAPRRRTGKRLWARLVSWWHGE</sequence>
<reference evidence="2 3" key="1">
    <citation type="submission" date="2021-03" db="EMBL/GenBank/DDBJ databases">
        <title>Sequencing the genomes of 1000 actinobacteria strains.</title>
        <authorList>
            <person name="Klenk H.-P."/>
        </authorList>
    </citation>
    <scope>NUCLEOTIDE SEQUENCE [LARGE SCALE GENOMIC DNA]</scope>
    <source>
        <strain evidence="2 3">DSM 46670</strain>
    </source>
</reference>
<comment type="similarity">
    <text evidence="1">Belongs to the cytochrome P450 family.</text>
</comment>